<keyword evidence="8 13" id="KW-0472">Membrane</keyword>
<feature type="transmembrane region" description="Helical" evidence="13">
    <location>
        <begin position="354"/>
        <end position="375"/>
    </location>
</feature>
<dbReference type="Gene3D" id="1.20.1070.10">
    <property type="entry name" value="Rhodopsin 7-helix transmembrane proteins"/>
    <property type="match status" value="1"/>
</dbReference>
<dbReference type="AlphaFoldDB" id="V9KG85"/>
<dbReference type="PRINTS" id="PR00491">
    <property type="entry name" value="VASOACTVEIPR"/>
</dbReference>
<dbReference type="InterPro" id="IPR017981">
    <property type="entry name" value="GPCR_2-like_7TM"/>
</dbReference>
<dbReference type="Ensembl" id="ENSCMIT00000003942.1">
    <property type="protein sequence ID" value="ENSCMIP00000003797.1"/>
    <property type="gene ID" value="ENSCMIG00000002278.1"/>
</dbReference>
<dbReference type="GeneTree" id="ENSGT00940000158089"/>
<dbReference type="RefSeq" id="XP_007899379.1">
    <property type="nucleotide sequence ID" value="XM_007901188.2"/>
</dbReference>
<keyword evidence="5 14" id="KW-0732">Signal</keyword>
<name>V9KG85_CALMI</name>
<dbReference type="PRINTS" id="PR01155">
    <property type="entry name" value="VIP2RECEPTOR"/>
</dbReference>
<dbReference type="GO" id="GO:0007166">
    <property type="term" value="P:cell surface receptor signaling pathway"/>
    <property type="evidence" value="ECO:0007669"/>
    <property type="project" value="InterPro"/>
</dbReference>
<dbReference type="Gene3D" id="4.10.1240.10">
    <property type="entry name" value="GPCR, family 2, extracellular hormone receptor domain"/>
    <property type="match status" value="1"/>
</dbReference>
<dbReference type="PANTHER" id="PTHR45620">
    <property type="entry name" value="PDF RECEPTOR-LIKE PROTEIN-RELATED"/>
    <property type="match status" value="1"/>
</dbReference>
<feature type="domain" description="G-protein coupled receptors family 2 profile 2" evidence="16">
    <location>
        <begin position="125"/>
        <end position="376"/>
    </location>
</feature>
<keyword evidence="10 17" id="KW-0675">Receptor</keyword>
<dbReference type="InterPro" id="IPR000832">
    <property type="entry name" value="GPCR_2_secretin-like"/>
</dbReference>
<evidence type="ECO:0000256" key="2">
    <source>
        <dbReference type="ARBA" id="ARBA00005314"/>
    </source>
</evidence>
<dbReference type="PANTHER" id="PTHR45620:SF22">
    <property type="entry name" value="VASOACTIVE INTESTINAL POLYPEPTIDE RECEPTOR 2"/>
    <property type="match status" value="1"/>
</dbReference>
<evidence type="ECO:0000313" key="18">
    <source>
        <dbReference type="Ensembl" id="ENSCMIP00000003797.1"/>
    </source>
</evidence>
<evidence type="ECO:0000256" key="13">
    <source>
        <dbReference type="SAM" id="Phobius"/>
    </source>
</evidence>
<feature type="transmembrane region" description="Helical" evidence="13">
    <location>
        <begin position="239"/>
        <end position="258"/>
    </location>
</feature>
<keyword evidence="19" id="KW-1185">Reference proteome</keyword>
<evidence type="ECO:0000256" key="6">
    <source>
        <dbReference type="ARBA" id="ARBA00022989"/>
    </source>
</evidence>
<evidence type="ECO:0000256" key="11">
    <source>
        <dbReference type="ARBA" id="ARBA00023180"/>
    </source>
</evidence>
<evidence type="ECO:0000256" key="1">
    <source>
        <dbReference type="ARBA" id="ARBA00004651"/>
    </source>
</evidence>
<dbReference type="InterPro" id="IPR050332">
    <property type="entry name" value="GPCR_2"/>
</dbReference>
<evidence type="ECO:0000313" key="17">
    <source>
        <dbReference type="EMBL" id="AFO97373.1"/>
    </source>
</evidence>
<dbReference type="SUPFAM" id="SSF111418">
    <property type="entry name" value="Hormone receptor domain"/>
    <property type="match status" value="1"/>
</dbReference>
<dbReference type="EMBL" id="JW864856">
    <property type="protein sequence ID" value="AFO97373.1"/>
    <property type="molecule type" value="mRNA"/>
</dbReference>
<dbReference type="SMART" id="SM00008">
    <property type="entry name" value="HormR"/>
    <property type="match status" value="1"/>
</dbReference>
<reference evidence="19" key="1">
    <citation type="journal article" date="2006" name="Science">
        <title>Ancient noncoding elements conserved in the human genome.</title>
        <authorList>
            <person name="Venkatesh B."/>
            <person name="Kirkness E.F."/>
            <person name="Loh Y.H."/>
            <person name="Halpern A.L."/>
            <person name="Lee A.P."/>
            <person name="Johnson J."/>
            <person name="Dandona N."/>
            <person name="Viswanathan L.D."/>
            <person name="Tay A."/>
            <person name="Venter J.C."/>
            <person name="Strausberg R.L."/>
            <person name="Brenner S."/>
        </authorList>
    </citation>
    <scope>NUCLEOTIDE SEQUENCE [LARGE SCALE GENOMIC DNA]</scope>
</reference>
<keyword evidence="4 13" id="KW-0812">Transmembrane</keyword>
<evidence type="ECO:0000256" key="14">
    <source>
        <dbReference type="SAM" id="SignalP"/>
    </source>
</evidence>
<dbReference type="PROSITE" id="PS50227">
    <property type="entry name" value="G_PROTEIN_RECEP_F2_3"/>
    <property type="match status" value="1"/>
</dbReference>
<keyword evidence="9" id="KW-1015">Disulfide bond</keyword>
<feature type="transmembrane region" description="Helical" evidence="13">
    <location>
        <begin position="127"/>
        <end position="150"/>
    </location>
</feature>
<proteinExistence type="evidence at transcript level"/>
<evidence type="ECO:0000256" key="4">
    <source>
        <dbReference type="ARBA" id="ARBA00022692"/>
    </source>
</evidence>
<dbReference type="OMA" id="IWIAFRI"/>
<feature type="domain" description="G-protein coupled receptors family 2 profile 1" evidence="15">
    <location>
        <begin position="37"/>
        <end position="115"/>
    </location>
</feature>
<feature type="transmembrane region" description="Helical" evidence="13">
    <location>
        <begin position="328"/>
        <end position="348"/>
    </location>
</feature>
<dbReference type="PRINTS" id="PR00249">
    <property type="entry name" value="GPCRSECRETIN"/>
</dbReference>
<dbReference type="OrthoDB" id="5967113at2759"/>
<evidence type="ECO:0000259" key="16">
    <source>
        <dbReference type="PROSITE" id="PS50261"/>
    </source>
</evidence>
<gene>
    <name evidence="18" type="primary">vipr2</name>
</gene>
<protein>
    <submittedName>
        <fullName evidence="18">Vasoactive intestinal peptide receptor 2</fullName>
    </submittedName>
    <submittedName>
        <fullName evidence="17">Vasoactive intestinal polypeptide receptor 2</fullName>
    </submittedName>
</protein>
<dbReference type="PROSITE" id="PS50261">
    <property type="entry name" value="G_PROTEIN_RECEP_F2_4"/>
    <property type="match status" value="1"/>
</dbReference>
<keyword evidence="11" id="KW-0325">Glycoprotein</keyword>
<evidence type="ECO:0000256" key="10">
    <source>
        <dbReference type="ARBA" id="ARBA00023170"/>
    </source>
</evidence>
<dbReference type="FunFam" id="1.20.1070.10:FF:000032">
    <property type="entry name" value="Vasoactive intestinal polypeptide receptor 1"/>
    <property type="match status" value="1"/>
</dbReference>
<keyword evidence="7" id="KW-0297">G-protein coupled receptor</keyword>
<dbReference type="PROSITE" id="PS00650">
    <property type="entry name" value="G_PROTEIN_RECEP_F2_2"/>
    <property type="match status" value="1"/>
</dbReference>
<dbReference type="InterPro" id="IPR001879">
    <property type="entry name" value="GPCR_2_extracellular_dom"/>
</dbReference>
<feature type="transmembrane region" description="Helical" evidence="13">
    <location>
        <begin position="214"/>
        <end position="232"/>
    </location>
</feature>
<dbReference type="GO" id="GO:0005886">
    <property type="term" value="C:plasma membrane"/>
    <property type="evidence" value="ECO:0007669"/>
    <property type="project" value="UniProtKB-SubCell"/>
</dbReference>
<organism evidence="17">
    <name type="scientific">Callorhinchus milii</name>
    <name type="common">Ghost shark</name>
    <dbReference type="NCBI Taxonomy" id="7868"/>
    <lineage>
        <taxon>Eukaryota</taxon>
        <taxon>Metazoa</taxon>
        <taxon>Chordata</taxon>
        <taxon>Craniata</taxon>
        <taxon>Vertebrata</taxon>
        <taxon>Chondrichthyes</taxon>
        <taxon>Holocephali</taxon>
        <taxon>Chimaeriformes</taxon>
        <taxon>Callorhinchidae</taxon>
        <taxon>Callorhinchus</taxon>
    </lineage>
</organism>
<keyword evidence="12" id="KW-0807">Transducer</keyword>
<evidence type="ECO:0000256" key="7">
    <source>
        <dbReference type="ARBA" id="ARBA00023040"/>
    </source>
</evidence>
<dbReference type="GO" id="GO:0017046">
    <property type="term" value="F:peptide hormone binding"/>
    <property type="evidence" value="ECO:0007669"/>
    <property type="project" value="TreeGrafter"/>
</dbReference>
<feature type="chain" id="PRO_5044739500" evidence="14">
    <location>
        <begin position="21"/>
        <end position="430"/>
    </location>
</feature>
<feature type="transmembrane region" description="Helical" evidence="13">
    <location>
        <begin position="278"/>
        <end position="304"/>
    </location>
</feature>
<dbReference type="InterPro" id="IPR036445">
    <property type="entry name" value="GPCR_2_extracell_dom_sf"/>
</dbReference>
<dbReference type="GO" id="GO:0007188">
    <property type="term" value="P:adenylate cyclase-modulating G protein-coupled receptor signaling pathway"/>
    <property type="evidence" value="ECO:0007669"/>
    <property type="project" value="TreeGrafter"/>
</dbReference>
<dbReference type="CTD" id="7434"/>
<dbReference type="InterPro" id="IPR001571">
    <property type="entry name" value="GPCR_2_VIP_rcpt"/>
</dbReference>
<evidence type="ECO:0000313" key="19">
    <source>
        <dbReference type="Proteomes" id="UP000314986"/>
    </source>
</evidence>
<evidence type="ECO:0000256" key="5">
    <source>
        <dbReference type="ARBA" id="ARBA00022729"/>
    </source>
</evidence>
<dbReference type="Proteomes" id="UP000314986">
    <property type="component" value="Unassembled WGS sequence"/>
</dbReference>
<dbReference type="SUPFAM" id="SSF81321">
    <property type="entry name" value="Family A G protein-coupled receptor-like"/>
    <property type="match status" value="1"/>
</dbReference>
<evidence type="ECO:0000259" key="15">
    <source>
        <dbReference type="PROSITE" id="PS50227"/>
    </source>
</evidence>
<reference evidence="18" key="4">
    <citation type="submission" date="2025-05" db="UniProtKB">
        <authorList>
            <consortium name="Ensembl"/>
        </authorList>
    </citation>
    <scope>IDENTIFICATION</scope>
</reference>
<reference evidence="19" key="2">
    <citation type="journal article" date="2007" name="PLoS Biol.">
        <title>Survey sequencing and comparative analysis of the elephant shark (Callorhinchus milii) genome.</title>
        <authorList>
            <person name="Venkatesh B."/>
            <person name="Kirkness E.F."/>
            <person name="Loh Y.H."/>
            <person name="Halpern A.L."/>
            <person name="Lee A.P."/>
            <person name="Johnson J."/>
            <person name="Dandona N."/>
            <person name="Viswanathan L.D."/>
            <person name="Tay A."/>
            <person name="Venter J.C."/>
            <person name="Strausberg R.L."/>
            <person name="Brenner S."/>
        </authorList>
    </citation>
    <scope>NUCLEOTIDE SEQUENCE [LARGE SCALE GENOMIC DNA]</scope>
</reference>
<evidence type="ECO:0000256" key="8">
    <source>
        <dbReference type="ARBA" id="ARBA00023136"/>
    </source>
</evidence>
<feature type="transmembrane region" description="Helical" evidence="13">
    <location>
        <begin position="159"/>
        <end position="177"/>
    </location>
</feature>
<accession>V9KG85</accession>
<dbReference type="GO" id="GO:0008528">
    <property type="term" value="F:G protein-coupled peptide receptor activity"/>
    <property type="evidence" value="ECO:0007669"/>
    <property type="project" value="TreeGrafter"/>
</dbReference>
<feature type="signal peptide" evidence="14">
    <location>
        <begin position="1"/>
        <end position="20"/>
    </location>
</feature>
<dbReference type="KEGG" id="cmk:103183609"/>
<evidence type="ECO:0000256" key="9">
    <source>
        <dbReference type="ARBA" id="ARBA00023157"/>
    </source>
</evidence>
<evidence type="ECO:0000256" key="12">
    <source>
        <dbReference type="ARBA" id="ARBA00023224"/>
    </source>
</evidence>
<evidence type="ECO:0000256" key="3">
    <source>
        <dbReference type="ARBA" id="ARBA00022475"/>
    </source>
</evidence>
<sequence>MRNVLLKIVLTFASLFWVNGIQQDCQVFLEIQQEHLHCLAQLNKFNGTNLSTGCHGTWANLSCWLPAKVGETVTVHCPKLFRHFSDKIGNVSKNCTAMGWSESFPAYDIACGYEEIIVDTFFVLAKAIYTFGHSVSLVALTTGSAILILFRKLHCTRNYIHLNLFFSFILRAISVFLKDGALFSDDSSLECEEASMVGCKAILVFFQYSIIANFYWLLVEGLYLQTLLLFFFSENKYFAVYILIGWGMPTLFTVVWTLTRVYLEDTDCWDTNRHIIPWWTISGPILLSIILNFLLFISIIRILVQKLRSPDIGRNDQLQYKRLTKSTLLLIPLFGVHYMVFAFFPHNVSTNYKIAFELCLGSFQGLVVAILYCFLNSEVQTELKRKWRGVISNRKLNADDNMHRTSITGNGSSIRNACAQSIQQSETSVV</sequence>
<dbReference type="GO" id="GO:0004999">
    <property type="term" value="F:vasoactive intestinal polypeptide receptor activity"/>
    <property type="evidence" value="ECO:0007669"/>
    <property type="project" value="InterPro"/>
</dbReference>
<dbReference type="Pfam" id="PF00002">
    <property type="entry name" value="7tm_2"/>
    <property type="match status" value="1"/>
</dbReference>
<comment type="subcellular location">
    <subcellularLocation>
        <location evidence="1">Cell membrane</location>
        <topology evidence="1">Multi-pass membrane protein</topology>
    </subcellularLocation>
</comment>
<dbReference type="STRING" id="7868.ENSCMIP00000003797"/>
<dbReference type="Pfam" id="PF02793">
    <property type="entry name" value="HRM"/>
    <property type="match status" value="1"/>
</dbReference>
<dbReference type="GeneID" id="103183609"/>
<dbReference type="InterPro" id="IPR017983">
    <property type="entry name" value="GPCR_2_secretin-like_CS"/>
</dbReference>
<comment type="similarity">
    <text evidence="2">Belongs to the G-protein coupled receptor 2 family.</text>
</comment>
<dbReference type="InterPro" id="IPR002284">
    <property type="entry name" value="GPCR_2_VIP_rcpt_2"/>
</dbReference>
<keyword evidence="6 13" id="KW-1133">Transmembrane helix</keyword>
<keyword evidence="3" id="KW-1003">Cell membrane</keyword>
<reference evidence="17 19" key="3">
    <citation type="journal article" date="2014" name="Nature">
        <title>Elephant shark genome provides unique insights into gnathostome evolution.</title>
        <authorList>
            <consortium name="International Elephant Shark Genome Sequencing Consortium"/>
            <person name="Venkatesh B."/>
            <person name="Lee A.P."/>
            <person name="Ravi V."/>
            <person name="Maurya A.K."/>
            <person name="Lian M.M."/>
            <person name="Swann J.B."/>
            <person name="Ohta Y."/>
            <person name="Flajnik M.F."/>
            <person name="Sutoh Y."/>
            <person name="Kasahara M."/>
            <person name="Hoon S."/>
            <person name="Gangu V."/>
            <person name="Roy S.W."/>
            <person name="Irimia M."/>
            <person name="Korzh V."/>
            <person name="Kondrychyn I."/>
            <person name="Lim Z.W."/>
            <person name="Tay B.H."/>
            <person name="Tohari S."/>
            <person name="Kong K.W."/>
            <person name="Ho S."/>
            <person name="Lorente-Galdos B."/>
            <person name="Quilez J."/>
            <person name="Marques-Bonet T."/>
            <person name="Raney B.J."/>
            <person name="Ingham P.W."/>
            <person name="Tay A."/>
            <person name="Hillier L.W."/>
            <person name="Minx P."/>
            <person name="Boehm T."/>
            <person name="Wilson R.K."/>
            <person name="Brenner S."/>
            <person name="Warren W.C."/>
        </authorList>
    </citation>
    <scope>NUCLEOTIDE SEQUENCE</scope>
    <source>
        <tissue evidence="17">Intestine</tissue>
    </source>
</reference>